<dbReference type="EMBL" id="CP007739">
    <property type="protein sequence ID" value="AIE59193.1"/>
    <property type="molecule type" value="Genomic_DNA"/>
</dbReference>
<dbReference type="EC" id="5.4.99.-" evidence="4"/>
<dbReference type="InterPro" id="IPR006225">
    <property type="entry name" value="PsdUridine_synth_RluC/D"/>
</dbReference>
<evidence type="ECO:0000256" key="1">
    <source>
        <dbReference type="ARBA" id="ARBA00000073"/>
    </source>
</evidence>
<keyword evidence="7" id="KW-1185">Reference proteome</keyword>
<name>A0A068LQH7_BACMM</name>
<proteinExistence type="inferred from homology"/>
<evidence type="ECO:0000259" key="5">
    <source>
        <dbReference type="Pfam" id="PF00849"/>
    </source>
</evidence>
<dbReference type="NCBIfam" id="TIGR00005">
    <property type="entry name" value="rluA_subfam"/>
    <property type="match status" value="1"/>
</dbReference>
<evidence type="ECO:0000313" key="6">
    <source>
        <dbReference type="EMBL" id="AIE59193.1"/>
    </source>
</evidence>
<comment type="catalytic activity">
    <reaction evidence="1 4">
        <text>a uridine in RNA = a pseudouridine in RNA</text>
        <dbReference type="Rhea" id="RHEA:48348"/>
        <dbReference type="Rhea" id="RHEA-COMP:12068"/>
        <dbReference type="Rhea" id="RHEA-COMP:12069"/>
        <dbReference type="ChEBI" id="CHEBI:65314"/>
        <dbReference type="ChEBI" id="CHEBI:65315"/>
    </reaction>
</comment>
<dbReference type="KEGG" id="bmet:BMMGA3_03765"/>
<dbReference type="PROSITE" id="PS01129">
    <property type="entry name" value="PSI_RLU"/>
    <property type="match status" value="1"/>
</dbReference>
<dbReference type="STRING" id="796606.BMMGA3_03765"/>
<dbReference type="GO" id="GO:0003723">
    <property type="term" value="F:RNA binding"/>
    <property type="evidence" value="ECO:0007669"/>
    <property type="project" value="InterPro"/>
</dbReference>
<comment type="function">
    <text evidence="4">Responsible for synthesis of pseudouridine from uracil.</text>
</comment>
<dbReference type="Pfam" id="PF00849">
    <property type="entry name" value="PseudoU_synth_2"/>
    <property type="match status" value="1"/>
</dbReference>
<evidence type="ECO:0000313" key="7">
    <source>
        <dbReference type="Proteomes" id="UP000027602"/>
    </source>
</evidence>
<dbReference type="Gene3D" id="3.30.2350.10">
    <property type="entry name" value="Pseudouridine synthase"/>
    <property type="match status" value="1"/>
</dbReference>
<evidence type="ECO:0000256" key="2">
    <source>
        <dbReference type="ARBA" id="ARBA00010876"/>
    </source>
</evidence>
<evidence type="ECO:0000256" key="4">
    <source>
        <dbReference type="RuleBase" id="RU362028"/>
    </source>
</evidence>
<dbReference type="eggNOG" id="COG0564">
    <property type="taxonomic scope" value="Bacteria"/>
</dbReference>
<dbReference type="AlphaFoldDB" id="A0A068LQH7"/>
<comment type="similarity">
    <text evidence="2 4">Belongs to the pseudouridine synthase RluA family.</text>
</comment>
<feature type="domain" description="Pseudouridine synthase RsuA/RluA-like" evidence="5">
    <location>
        <begin position="95"/>
        <end position="248"/>
    </location>
</feature>
<evidence type="ECO:0000256" key="3">
    <source>
        <dbReference type="PIRSR" id="PIRSR606225-1"/>
    </source>
</evidence>
<dbReference type="HOGENOM" id="CLU_016902_8_0_9"/>
<keyword evidence="4 6" id="KW-0413">Isomerase</keyword>
<dbReference type="PANTHER" id="PTHR21600">
    <property type="entry name" value="MITOCHONDRIAL RNA PSEUDOURIDINE SYNTHASE"/>
    <property type="match status" value="1"/>
</dbReference>
<gene>
    <name evidence="6" type="primary">yhcT</name>
    <name evidence="6" type="ORF">BMMGA3_03765</name>
</gene>
<dbReference type="InterPro" id="IPR006224">
    <property type="entry name" value="PsdUridine_synth_RluA-like_CS"/>
</dbReference>
<dbReference type="GO" id="GO:0140098">
    <property type="term" value="F:catalytic activity, acting on RNA"/>
    <property type="evidence" value="ECO:0007669"/>
    <property type="project" value="UniProtKB-ARBA"/>
</dbReference>
<accession>A0A068LQH7</accession>
<dbReference type="InterPro" id="IPR006145">
    <property type="entry name" value="PsdUridine_synth_RsuA/RluA"/>
</dbReference>
<sequence>MLKTNRKGYWFEIIIPSEWAGISIDHLFRSKWKASKKQIHSLRMEKAVLLNRKQSDWSSPLRKGDLLQIKLFEPTEDYGYIPAYFDVQVLYEDEHLIIFNKPAGMDTHPNEAGQTNTLANAAAFYLQAKGEAVKIKHIHRLDRDTTGAVLFAKHSLAGSILDRMLEERLIKRTYLAITEGFFQKQSGIINLPIGRDRHHPTRRRVSATGQTAVTKYNVVHILKEDKLSIVKCQLDTGRTHQIRVHLSSIGHPLAGDVLYGGKPIFKRPALHAAKLEFTHPFTRENVVCHAPFIDEPPIFKDVDPFTI</sequence>
<dbReference type="InterPro" id="IPR020103">
    <property type="entry name" value="PsdUridine_synth_cat_dom_sf"/>
</dbReference>
<dbReference type="GO" id="GO:0000455">
    <property type="term" value="P:enzyme-directed rRNA pseudouridine synthesis"/>
    <property type="evidence" value="ECO:0007669"/>
    <property type="project" value="TreeGrafter"/>
</dbReference>
<dbReference type="PANTHER" id="PTHR21600:SF71">
    <property type="entry name" value="PSEUDOURIDINE SYNTHASE"/>
    <property type="match status" value="1"/>
</dbReference>
<dbReference type="CDD" id="cd02869">
    <property type="entry name" value="PseudoU_synth_RluA_like"/>
    <property type="match status" value="1"/>
</dbReference>
<dbReference type="InterPro" id="IPR050188">
    <property type="entry name" value="RluA_PseudoU_synthase"/>
</dbReference>
<dbReference type="Proteomes" id="UP000027602">
    <property type="component" value="Chromosome"/>
</dbReference>
<dbReference type="OrthoDB" id="9807829at2"/>
<dbReference type="GO" id="GO:0009982">
    <property type="term" value="F:pseudouridine synthase activity"/>
    <property type="evidence" value="ECO:0007669"/>
    <property type="project" value="InterPro"/>
</dbReference>
<dbReference type="RefSeq" id="WP_034669189.1">
    <property type="nucleotide sequence ID" value="NZ_ADWW01000002.1"/>
</dbReference>
<reference evidence="6 7" key="1">
    <citation type="journal article" date="2015" name="BMC Genomics">
        <title>Transcriptome analysis of thermophilic methylotrophic Bacillus methanolicus MGA3 using RNA-sequencing provides detailed insights into its previously uncharted transcriptional landscape.</title>
        <authorList>
            <person name="Irla M."/>
            <person name="Neshat A."/>
            <person name="Brautaset T."/>
            <person name="Ruckert C."/>
            <person name="Kalinowski J."/>
            <person name="Wendisch V.F."/>
        </authorList>
    </citation>
    <scope>NUCLEOTIDE SEQUENCE [LARGE SCALE GENOMIC DNA]</scope>
    <source>
        <strain evidence="7">MGA3 / ATCC 53907</strain>
    </source>
</reference>
<dbReference type="SUPFAM" id="SSF55120">
    <property type="entry name" value="Pseudouridine synthase"/>
    <property type="match status" value="1"/>
</dbReference>
<protein>
    <recommendedName>
        <fullName evidence="4">Pseudouridine synthase</fullName>
        <ecNumber evidence="4">5.4.99.-</ecNumber>
    </recommendedName>
</protein>
<feature type="active site" evidence="3">
    <location>
        <position position="142"/>
    </location>
</feature>
<organism evidence="6 7">
    <name type="scientific">Bacillus methanolicus (strain MGA3 / ATCC 53907)</name>
    <dbReference type="NCBI Taxonomy" id="796606"/>
    <lineage>
        <taxon>Bacteria</taxon>
        <taxon>Bacillati</taxon>
        <taxon>Bacillota</taxon>
        <taxon>Bacilli</taxon>
        <taxon>Bacillales</taxon>
        <taxon>Bacillaceae</taxon>
        <taxon>Bacillus</taxon>
    </lineage>
</organism>